<dbReference type="EMBL" id="GGEC01071439">
    <property type="protein sequence ID" value="MBX51923.1"/>
    <property type="molecule type" value="Transcribed_RNA"/>
</dbReference>
<reference evidence="1" key="1">
    <citation type="submission" date="2018-02" db="EMBL/GenBank/DDBJ databases">
        <title>Rhizophora mucronata_Transcriptome.</title>
        <authorList>
            <person name="Meera S.P."/>
            <person name="Sreeshan A."/>
            <person name="Augustine A."/>
        </authorList>
    </citation>
    <scope>NUCLEOTIDE SEQUENCE</scope>
    <source>
        <tissue evidence="1">Leaf</tissue>
    </source>
</reference>
<name>A0A2P2PB95_RHIMU</name>
<protein>
    <submittedName>
        <fullName evidence="1">Uncharacterized protein</fullName>
    </submittedName>
</protein>
<sequence length="52" mass="5958">MQIKIVLQHSTTDLDELNVWLLPLLLLIQTLSKQLPFHIPGQSNHLRISITS</sequence>
<dbReference type="AlphaFoldDB" id="A0A2P2PB95"/>
<accession>A0A2P2PB95</accession>
<organism evidence="1">
    <name type="scientific">Rhizophora mucronata</name>
    <name type="common">Asiatic mangrove</name>
    <dbReference type="NCBI Taxonomy" id="61149"/>
    <lineage>
        <taxon>Eukaryota</taxon>
        <taxon>Viridiplantae</taxon>
        <taxon>Streptophyta</taxon>
        <taxon>Embryophyta</taxon>
        <taxon>Tracheophyta</taxon>
        <taxon>Spermatophyta</taxon>
        <taxon>Magnoliopsida</taxon>
        <taxon>eudicotyledons</taxon>
        <taxon>Gunneridae</taxon>
        <taxon>Pentapetalae</taxon>
        <taxon>rosids</taxon>
        <taxon>fabids</taxon>
        <taxon>Malpighiales</taxon>
        <taxon>Rhizophoraceae</taxon>
        <taxon>Rhizophora</taxon>
    </lineage>
</organism>
<proteinExistence type="predicted"/>
<evidence type="ECO:0000313" key="1">
    <source>
        <dbReference type="EMBL" id="MBX51923.1"/>
    </source>
</evidence>